<dbReference type="PANTHER" id="PTHR35868:SF3">
    <property type="entry name" value="DUF2804 DOMAIN-CONTAINING PROTEIN"/>
    <property type="match status" value="1"/>
</dbReference>
<organism evidence="1 2">
    <name type="scientific">Pseudomonas cavernae</name>
    <dbReference type="NCBI Taxonomy" id="2320867"/>
    <lineage>
        <taxon>Bacteria</taxon>
        <taxon>Pseudomonadati</taxon>
        <taxon>Pseudomonadota</taxon>
        <taxon>Gammaproteobacteria</taxon>
        <taxon>Pseudomonadales</taxon>
        <taxon>Pseudomonadaceae</taxon>
        <taxon>Pseudomonas</taxon>
    </lineage>
</organism>
<dbReference type="Proteomes" id="UP000265560">
    <property type="component" value="Chromosome"/>
</dbReference>
<dbReference type="OrthoDB" id="9134802at2"/>
<evidence type="ECO:0000313" key="2">
    <source>
        <dbReference type="Proteomes" id="UP000265560"/>
    </source>
</evidence>
<proteinExistence type="predicted"/>
<reference evidence="2" key="1">
    <citation type="submission" date="2018-09" db="EMBL/GenBank/DDBJ databases">
        <authorList>
            <person name="Zhu H."/>
        </authorList>
    </citation>
    <scope>NUCLEOTIDE SEQUENCE [LARGE SCALE GENOMIC DNA]</scope>
    <source>
        <strain evidence="2">K2W31S-8</strain>
    </source>
</reference>
<dbReference type="PANTHER" id="PTHR35868">
    <property type="entry name" value="DUF2804 DOMAIN-CONTAINING PROTEIN-RELATED"/>
    <property type="match status" value="1"/>
</dbReference>
<sequence length="345" mass="39080">MQQEILSPGPLLTAEDVLARPGWARQPLWQYQRAAIRAARWRIKEWDYYAVLSADQRFGIALTVADLGYVGLVALCYLDFERRCFQQVDSLTPLPLGRFGLTADSQNGRLLHRSRTLQVEIEVDNGRRLLRFAAPGMRAADGTRGLTGEIVLQQPVALESMNIATSWAENRRAFYYNRKLNCLPASGSVSFGGRTLTLDPRRDAGVLDWGRGVWTYQNRWYWSSASGFLDGVPFGFNLGYGFSDRSPASENALIHGDRLHKLGEVHFAYDPADYLKPWRLNDDAGRLELAFRPLLDRHSRVDLGLMKSVQHQVFGHFSGRVVLDDGTPLQLNDFLGFAEDVFNRW</sequence>
<dbReference type="RefSeq" id="WP_119895398.1">
    <property type="nucleotide sequence ID" value="NZ_CP032419.1"/>
</dbReference>
<dbReference type="InterPro" id="IPR021243">
    <property type="entry name" value="DUF2804"/>
</dbReference>
<dbReference type="EMBL" id="CP032419">
    <property type="protein sequence ID" value="AYC34746.1"/>
    <property type="molecule type" value="Genomic_DNA"/>
</dbReference>
<dbReference type="KEGG" id="pcav:D3880_21260"/>
<gene>
    <name evidence="1" type="ORF">D3880_21260</name>
</gene>
<dbReference type="Pfam" id="PF10974">
    <property type="entry name" value="DUF2804"/>
    <property type="match status" value="1"/>
</dbReference>
<evidence type="ECO:0000313" key="1">
    <source>
        <dbReference type="EMBL" id="AYC34746.1"/>
    </source>
</evidence>
<keyword evidence="2" id="KW-1185">Reference proteome</keyword>
<dbReference type="AlphaFoldDB" id="A0A385Z6G7"/>
<name>A0A385Z6G7_9PSED</name>
<accession>A0A385Z6G7</accession>
<protein>
    <submittedName>
        <fullName evidence="1">DUF2804 domain-containing protein</fullName>
    </submittedName>
</protein>